<dbReference type="PANTHER" id="PTHR12419">
    <property type="entry name" value="OTU DOMAIN CONTAINING PROTEIN"/>
    <property type="match status" value="1"/>
</dbReference>
<protein>
    <recommendedName>
        <fullName evidence="2">OTU domain-containing protein</fullName>
    </recommendedName>
</protein>
<feature type="domain" description="OTU" evidence="2">
    <location>
        <begin position="5"/>
        <end position="58"/>
    </location>
</feature>
<organism evidence="3 4">
    <name type="scientific">Sphagnum jensenii</name>
    <dbReference type="NCBI Taxonomy" id="128206"/>
    <lineage>
        <taxon>Eukaryota</taxon>
        <taxon>Viridiplantae</taxon>
        <taxon>Streptophyta</taxon>
        <taxon>Embryophyta</taxon>
        <taxon>Bryophyta</taxon>
        <taxon>Sphagnophytina</taxon>
        <taxon>Sphagnopsida</taxon>
        <taxon>Sphagnales</taxon>
        <taxon>Sphagnaceae</taxon>
        <taxon>Sphagnum</taxon>
    </lineage>
</organism>
<name>A0ABP1B1D0_9BRYO</name>
<proteinExistence type="inferred from homology"/>
<reference evidence="3" key="1">
    <citation type="submission" date="2024-03" db="EMBL/GenBank/DDBJ databases">
        <authorList>
            <consortium name="ELIXIR-Norway"/>
            <consortium name="Elixir Norway"/>
        </authorList>
    </citation>
    <scope>NUCLEOTIDE SEQUENCE</scope>
</reference>
<comment type="similarity">
    <text evidence="1">Belongs to the peptidase C85 family.</text>
</comment>
<evidence type="ECO:0000259" key="2">
    <source>
        <dbReference type="Pfam" id="PF02338"/>
    </source>
</evidence>
<evidence type="ECO:0000313" key="4">
    <source>
        <dbReference type="Proteomes" id="UP001497522"/>
    </source>
</evidence>
<accession>A0ABP1B1D0</accession>
<dbReference type="Gene3D" id="3.90.70.80">
    <property type="match status" value="1"/>
</dbReference>
<dbReference type="InterPro" id="IPR038765">
    <property type="entry name" value="Papain-like_cys_pep_sf"/>
</dbReference>
<gene>
    <name evidence="3" type="ORF">CSSPJE1EN2_LOCUS11300</name>
</gene>
<dbReference type="PANTHER" id="PTHR12419:SF111">
    <property type="entry name" value="OVARIAN TUMOR DOMAIN-CONTAINING DEUBIQUITINATING ENZYME 9"/>
    <property type="match status" value="1"/>
</dbReference>
<dbReference type="InterPro" id="IPR050704">
    <property type="entry name" value="Peptidase_C85-like"/>
</dbReference>
<dbReference type="EMBL" id="OZ023719">
    <property type="protein sequence ID" value="CAK9868341.1"/>
    <property type="molecule type" value="Genomic_DNA"/>
</dbReference>
<dbReference type="SUPFAM" id="SSF54001">
    <property type="entry name" value="Cysteine proteinases"/>
    <property type="match status" value="1"/>
</dbReference>
<sequence length="97" mass="11578">MKYIDYLKNMAKNGEWGDHVTLQAAADYYGVKISLITSFKDTCFIEIVPTEQKSKREMYLSFWAEVHYNSIYPIGEKFLHHQAHYHGKKKHWLSKFF</sequence>
<evidence type="ECO:0000313" key="3">
    <source>
        <dbReference type="EMBL" id="CAK9868341.1"/>
    </source>
</evidence>
<keyword evidence="4" id="KW-1185">Reference proteome</keyword>
<dbReference type="Pfam" id="PF02338">
    <property type="entry name" value="OTU"/>
    <property type="match status" value="1"/>
</dbReference>
<evidence type="ECO:0000256" key="1">
    <source>
        <dbReference type="ARBA" id="ARBA00010407"/>
    </source>
</evidence>
<dbReference type="InterPro" id="IPR003323">
    <property type="entry name" value="OTU_dom"/>
</dbReference>
<dbReference type="Proteomes" id="UP001497522">
    <property type="component" value="Chromosome 18"/>
</dbReference>